<feature type="region of interest" description="Disordered" evidence="1">
    <location>
        <begin position="41"/>
        <end position="60"/>
    </location>
</feature>
<organism evidence="2 3">
    <name type="scientific">Scophthalmus maximus</name>
    <name type="common">Turbot</name>
    <name type="synonym">Psetta maxima</name>
    <dbReference type="NCBI Taxonomy" id="52904"/>
    <lineage>
        <taxon>Eukaryota</taxon>
        <taxon>Metazoa</taxon>
        <taxon>Chordata</taxon>
        <taxon>Craniata</taxon>
        <taxon>Vertebrata</taxon>
        <taxon>Euteleostomi</taxon>
        <taxon>Actinopterygii</taxon>
        <taxon>Neopterygii</taxon>
        <taxon>Teleostei</taxon>
        <taxon>Neoteleostei</taxon>
        <taxon>Acanthomorphata</taxon>
        <taxon>Carangaria</taxon>
        <taxon>Pleuronectiformes</taxon>
        <taxon>Pleuronectoidei</taxon>
        <taxon>Scophthalmidae</taxon>
        <taxon>Scophthalmus</taxon>
    </lineage>
</organism>
<dbReference type="Proteomes" id="UP000438429">
    <property type="component" value="Unassembled WGS sequence"/>
</dbReference>
<accession>A0A6A4SH41</accession>
<protein>
    <submittedName>
        <fullName evidence="2">Uncharacterized protein</fullName>
    </submittedName>
</protein>
<evidence type="ECO:0000313" key="3">
    <source>
        <dbReference type="Proteomes" id="UP000438429"/>
    </source>
</evidence>
<feature type="compositionally biased region" description="Basic and acidic residues" evidence="1">
    <location>
        <begin position="41"/>
        <end position="53"/>
    </location>
</feature>
<evidence type="ECO:0000256" key="1">
    <source>
        <dbReference type="SAM" id="MobiDB-lite"/>
    </source>
</evidence>
<name>A0A6A4SH41_SCOMX</name>
<gene>
    <name evidence="2" type="ORF">F2P81_016384</name>
</gene>
<sequence length="150" mass="17522">MLEERNTVDPAQIGFTARLDPTTGRIFMKLQERFLRHDEEIQNRERYRPGRDDDAAEPSAFIDPTFSSSNIWRIITLTSDAQKPHIDFHMKIHRSALNTFHTKTRQRIRVTDASLVRINRFWDDDITSRHEFTASESEPSVTSSIDTPSY</sequence>
<dbReference type="AlphaFoldDB" id="A0A6A4SH41"/>
<proteinExistence type="predicted"/>
<evidence type="ECO:0000313" key="2">
    <source>
        <dbReference type="EMBL" id="KAF0031829.1"/>
    </source>
</evidence>
<dbReference type="EMBL" id="VEVO01000014">
    <property type="protein sequence ID" value="KAF0031829.1"/>
    <property type="molecule type" value="Genomic_DNA"/>
</dbReference>
<reference evidence="2 3" key="1">
    <citation type="submission" date="2019-06" db="EMBL/GenBank/DDBJ databases">
        <title>Draft genomes of female and male turbot (Scophthalmus maximus).</title>
        <authorList>
            <person name="Xu H."/>
            <person name="Xu X.-W."/>
            <person name="Shao C."/>
            <person name="Chen S."/>
        </authorList>
    </citation>
    <scope>NUCLEOTIDE SEQUENCE [LARGE SCALE GENOMIC DNA]</scope>
    <source>
        <strain evidence="2">Ysfricsl-2016a</strain>
        <tissue evidence="2">Blood</tissue>
    </source>
</reference>
<comment type="caution">
    <text evidence="2">The sequence shown here is derived from an EMBL/GenBank/DDBJ whole genome shotgun (WGS) entry which is preliminary data.</text>
</comment>